<evidence type="ECO:0000256" key="7">
    <source>
        <dbReference type="ARBA" id="ARBA00023136"/>
    </source>
</evidence>
<reference evidence="10" key="1">
    <citation type="journal article" date="2018" name="Mol. Phylogenet. Evol.">
        <title>Phylogeny, evolution and mitochondrial gene order rearrangement in scale worms (Aphroditiformia, Annelida).</title>
        <authorList>
            <person name="Zhang Y."/>
            <person name="Sun J."/>
            <person name="Rouse G.W."/>
            <person name="Wiklund H."/>
            <person name="Pleijel F."/>
            <person name="Watanabe H.K."/>
            <person name="Chen C."/>
            <person name="Qian P.-Y."/>
            <person name="Qiu J.-W."/>
        </authorList>
    </citation>
    <scope>NUCLEOTIDE SEQUENCE</scope>
</reference>
<comment type="catalytic activity">
    <reaction evidence="8 9">
        <text>a ubiquinone + NADH + 5 H(+)(in) = a ubiquinol + NAD(+) + 4 H(+)(out)</text>
        <dbReference type="Rhea" id="RHEA:29091"/>
        <dbReference type="Rhea" id="RHEA-COMP:9565"/>
        <dbReference type="Rhea" id="RHEA-COMP:9566"/>
        <dbReference type="ChEBI" id="CHEBI:15378"/>
        <dbReference type="ChEBI" id="CHEBI:16389"/>
        <dbReference type="ChEBI" id="CHEBI:17976"/>
        <dbReference type="ChEBI" id="CHEBI:57540"/>
        <dbReference type="ChEBI" id="CHEBI:57945"/>
        <dbReference type="EC" id="7.1.1.2"/>
    </reaction>
</comment>
<evidence type="ECO:0000256" key="6">
    <source>
        <dbReference type="ARBA" id="ARBA00022989"/>
    </source>
</evidence>
<evidence type="ECO:0000256" key="3">
    <source>
        <dbReference type="ARBA" id="ARBA00021007"/>
    </source>
</evidence>
<keyword evidence="5 9" id="KW-0812">Transmembrane</keyword>
<evidence type="ECO:0000256" key="9">
    <source>
        <dbReference type="RuleBase" id="RU003640"/>
    </source>
</evidence>
<evidence type="ECO:0000256" key="2">
    <source>
        <dbReference type="ARBA" id="ARBA00008472"/>
    </source>
</evidence>
<feature type="transmembrane region" description="Helical" evidence="9">
    <location>
        <begin position="85"/>
        <end position="105"/>
    </location>
</feature>
<keyword evidence="9 10" id="KW-0496">Mitochondrion</keyword>
<proteinExistence type="inferred from homology"/>
<dbReference type="EMBL" id="KY753835">
    <property type="protein sequence ID" value="AVW86188.1"/>
    <property type="molecule type" value="Genomic_DNA"/>
</dbReference>
<feature type="transmembrane region" description="Helical" evidence="9">
    <location>
        <begin position="57"/>
        <end position="79"/>
    </location>
</feature>
<accession>A0A343W6G6</accession>
<keyword evidence="6 9" id="KW-1133">Transmembrane helix</keyword>
<organism evidence="10">
    <name type="scientific">Iphione sp. YZ-2018</name>
    <dbReference type="NCBI Taxonomy" id="2153332"/>
    <lineage>
        <taxon>Eukaryota</taxon>
        <taxon>Metazoa</taxon>
        <taxon>Spiralia</taxon>
        <taxon>Lophotrochozoa</taxon>
        <taxon>Annelida</taxon>
        <taxon>Polychaeta</taxon>
        <taxon>Errantia</taxon>
        <taxon>Phyllodocida</taxon>
        <taxon>Iphionidae</taxon>
        <taxon>Iphione</taxon>
    </lineage>
</organism>
<geneLocation type="mitochondrion" evidence="10"/>
<dbReference type="AlphaFoldDB" id="A0A343W6G6"/>
<dbReference type="PANTHER" id="PTHR11058">
    <property type="entry name" value="NADH-UBIQUINONE OXIDOREDUCTASE CHAIN 3"/>
    <property type="match status" value="1"/>
</dbReference>
<comment type="function">
    <text evidence="9">Core subunit of the mitochondrial membrane respiratory chain NADH dehydrogenase (Complex I) which catalyzes electron transfer from NADH through the respiratory chain, using ubiquinone as an electron acceptor. Essential for the catalytic activity of complex I.</text>
</comment>
<keyword evidence="9" id="KW-0679">Respiratory chain</keyword>
<dbReference type="GO" id="GO:0030964">
    <property type="term" value="C:NADH dehydrogenase complex"/>
    <property type="evidence" value="ECO:0007669"/>
    <property type="project" value="TreeGrafter"/>
</dbReference>
<sequence length="116" mass="13326">MTLMHTSLILSMIIPSVVLFIALIISFRSYQDREKSSPFECGFDPKNNARIPFSLRFFLLAVIFLVFDIEIVLLMPAPLLLSHAFSYLFAIIMALFIFILIAGLLHEWKEGSLEWT</sequence>
<comment type="subcellular location">
    <subcellularLocation>
        <location evidence="1">Membrane</location>
    </subcellularLocation>
    <subcellularLocation>
        <location evidence="9">Mitochondrion membrane</location>
        <topology evidence="9">Multi-pass membrane protein</topology>
    </subcellularLocation>
</comment>
<keyword evidence="4 9" id="KW-0813">Transport</keyword>
<dbReference type="Gene3D" id="1.20.58.1610">
    <property type="entry name" value="NADH:ubiquinone/plastoquinone oxidoreductase, chain 3"/>
    <property type="match status" value="1"/>
</dbReference>
<keyword evidence="9" id="KW-1278">Translocase</keyword>
<evidence type="ECO:0000313" key="10">
    <source>
        <dbReference type="EMBL" id="AVW86188.1"/>
    </source>
</evidence>
<evidence type="ECO:0000256" key="8">
    <source>
        <dbReference type="ARBA" id="ARBA00049551"/>
    </source>
</evidence>
<dbReference type="Pfam" id="PF00507">
    <property type="entry name" value="Oxidored_q4"/>
    <property type="match status" value="1"/>
</dbReference>
<name>A0A343W6G6_9ANNE</name>
<keyword evidence="9" id="KW-0249">Electron transport</keyword>
<dbReference type="GO" id="GO:0008137">
    <property type="term" value="F:NADH dehydrogenase (ubiquinone) activity"/>
    <property type="evidence" value="ECO:0007669"/>
    <property type="project" value="UniProtKB-UniRule"/>
</dbReference>
<gene>
    <name evidence="10" type="primary">ND3</name>
</gene>
<evidence type="ECO:0000256" key="4">
    <source>
        <dbReference type="ARBA" id="ARBA00022448"/>
    </source>
</evidence>
<dbReference type="InterPro" id="IPR038430">
    <property type="entry name" value="NDAH_ubi_oxred_su3_sf"/>
</dbReference>
<comment type="similarity">
    <text evidence="2 9">Belongs to the complex I subunit 3 family.</text>
</comment>
<dbReference type="EC" id="7.1.1.2" evidence="9"/>
<keyword evidence="9" id="KW-0830">Ubiquinone</keyword>
<evidence type="ECO:0000256" key="1">
    <source>
        <dbReference type="ARBA" id="ARBA00004370"/>
    </source>
</evidence>
<dbReference type="GO" id="GO:0031966">
    <property type="term" value="C:mitochondrial membrane"/>
    <property type="evidence" value="ECO:0007669"/>
    <property type="project" value="UniProtKB-SubCell"/>
</dbReference>
<dbReference type="PANTHER" id="PTHR11058:SF9">
    <property type="entry name" value="NADH-UBIQUINONE OXIDOREDUCTASE CHAIN 3"/>
    <property type="match status" value="1"/>
</dbReference>
<feature type="transmembrane region" description="Helical" evidence="9">
    <location>
        <begin position="6"/>
        <end position="27"/>
    </location>
</feature>
<evidence type="ECO:0000256" key="5">
    <source>
        <dbReference type="ARBA" id="ARBA00022692"/>
    </source>
</evidence>
<dbReference type="InterPro" id="IPR000440">
    <property type="entry name" value="NADH_UbQ/plastoQ_OxRdtase_su3"/>
</dbReference>
<keyword evidence="7 9" id="KW-0472">Membrane</keyword>
<protein>
    <recommendedName>
        <fullName evidence="3 9">NADH-ubiquinone oxidoreductase chain 3</fullName>
        <ecNumber evidence="9">7.1.1.2</ecNumber>
    </recommendedName>
</protein>
<keyword evidence="9" id="KW-0520">NAD</keyword>